<dbReference type="RefSeq" id="WP_152804538.1">
    <property type="nucleotide sequence ID" value="NZ_WHNX01000015.1"/>
</dbReference>
<dbReference type="AlphaFoldDB" id="A0A6A7KAA3"/>
<accession>A0A6A7KAA3</accession>
<keyword evidence="3" id="KW-1185">Reference proteome</keyword>
<evidence type="ECO:0000259" key="1">
    <source>
        <dbReference type="Pfam" id="PF10543"/>
    </source>
</evidence>
<evidence type="ECO:0000313" key="3">
    <source>
        <dbReference type="Proteomes" id="UP000440004"/>
    </source>
</evidence>
<gene>
    <name evidence="2" type="ORF">GC105_10570</name>
</gene>
<proteinExistence type="predicted"/>
<dbReference type="Pfam" id="PF10543">
    <property type="entry name" value="ORF6N"/>
    <property type="match status" value="1"/>
</dbReference>
<feature type="domain" description="KilA-N DNA-binding" evidence="1">
    <location>
        <begin position="6"/>
        <end position="90"/>
    </location>
</feature>
<dbReference type="EMBL" id="WHNX01000015">
    <property type="protein sequence ID" value="MPW26231.1"/>
    <property type="molecule type" value="Genomic_DNA"/>
</dbReference>
<evidence type="ECO:0000313" key="2">
    <source>
        <dbReference type="EMBL" id="MPW26231.1"/>
    </source>
</evidence>
<dbReference type="InterPro" id="IPR018873">
    <property type="entry name" value="KilA-N_DNA-bd_domain"/>
</dbReference>
<reference evidence="2 3" key="1">
    <citation type="submission" date="2019-10" db="EMBL/GenBank/DDBJ databases">
        <title>Alkalibaculum tamaniensis sp.nov., a new alkaliphilic acetogen, isolated on methoxylated aromatics from a mud volcano.</title>
        <authorList>
            <person name="Khomyakova M.A."/>
            <person name="Merkel A.Y."/>
            <person name="Bonch-Osmolovskaya E.A."/>
            <person name="Slobodkin A.I."/>
        </authorList>
    </citation>
    <scope>NUCLEOTIDE SEQUENCE [LARGE SCALE GENOMIC DNA]</scope>
    <source>
        <strain evidence="2 3">M08DMB</strain>
    </source>
</reference>
<sequence>MSKDLQVTEFNEIRILTTQQLSESYVTSTDTITKNFNRNKERYQEGKHYIALEGEEKNTFINQGQFDRGLKNSKTLYLWTEKGAFLHAKSLNTDKAWEVYDELVETYFRGKKLVSDLNNLSPQLQLLINIELKQKQQDTLIAENKQEIQNMRDVITLSPASWRKDTTALINKIAMSIGGFDHIKDVREESYKLLNERFGVDIKTRLTNKRRRMADEGVCKSKRDKLTLLDVIADDKKLIEGYIAIVKEMSIKNNVA</sequence>
<dbReference type="Proteomes" id="UP000440004">
    <property type="component" value="Unassembled WGS sequence"/>
</dbReference>
<comment type="caution">
    <text evidence="2">The sequence shown here is derived from an EMBL/GenBank/DDBJ whole genome shotgun (WGS) entry which is preliminary data.</text>
</comment>
<name>A0A6A7KAA3_9FIRM</name>
<protein>
    <submittedName>
        <fullName evidence="2">ORF6N domain-containing protein</fullName>
    </submittedName>
</protein>
<organism evidence="2 3">
    <name type="scientific">Alkalibaculum sporogenes</name>
    <dbReference type="NCBI Taxonomy" id="2655001"/>
    <lineage>
        <taxon>Bacteria</taxon>
        <taxon>Bacillati</taxon>
        <taxon>Bacillota</taxon>
        <taxon>Clostridia</taxon>
        <taxon>Eubacteriales</taxon>
        <taxon>Eubacteriaceae</taxon>
        <taxon>Alkalibaculum</taxon>
    </lineage>
</organism>